<protein>
    <submittedName>
        <fullName evidence="2">Uncharacterized protein</fullName>
    </submittedName>
</protein>
<name>A0ABQ8Q211_9AGAR</name>
<keyword evidence="3" id="KW-1185">Reference proteome</keyword>
<proteinExistence type="predicted"/>
<feature type="region of interest" description="Disordered" evidence="1">
    <location>
        <begin position="387"/>
        <end position="488"/>
    </location>
</feature>
<dbReference type="EMBL" id="MU790830">
    <property type="protein sequence ID" value="KAJ3992708.1"/>
    <property type="molecule type" value="Genomic_DNA"/>
</dbReference>
<dbReference type="Proteomes" id="UP001163828">
    <property type="component" value="Unassembled WGS sequence"/>
</dbReference>
<comment type="caution">
    <text evidence="2">The sequence shown here is derived from an EMBL/GenBank/DDBJ whole genome shotgun (WGS) entry which is preliminary data.</text>
</comment>
<accession>A0ABQ8Q211</accession>
<evidence type="ECO:0000313" key="2">
    <source>
        <dbReference type="EMBL" id="KAJ3992708.1"/>
    </source>
</evidence>
<feature type="compositionally biased region" description="Polar residues" evidence="1">
    <location>
        <begin position="394"/>
        <end position="404"/>
    </location>
</feature>
<gene>
    <name evidence="2" type="ORF">F5050DRAFT_1787057</name>
</gene>
<feature type="region of interest" description="Disordered" evidence="1">
    <location>
        <begin position="1"/>
        <end position="46"/>
    </location>
</feature>
<feature type="compositionally biased region" description="Basic residues" evidence="1">
    <location>
        <begin position="23"/>
        <end position="32"/>
    </location>
</feature>
<sequence>MSDATVQRVIPGAPPPPPPTKSQLKKKRKAKTKGNEQTGDSLVEIPDPTTAALVEKAPEATDIQQGIVAPELVAQPSQSEATDDLTLKLSPIVDLVNKRLKATNKKITRITTYINADPTTLNEDQKRALNSLPALEAVSKELSEVRKAVEVHEAELAIELGSQRRAAEEAEKLRISNAVSAAEASGVEKTAEVVSFIRMIKLVGSGEIDLSASGHSQEEINAVNVAGAALLGSDAESKDVVVRGFLSRHGHFDGVSYLRLLEICDQAFSPPAPTPEEPALDVDVEEATIHSTANEDSEPEVAVPASTSMTTTGSFHFMQASELETPSFEENVEWVERADIVDGSEQVEQVSVVNGHIEETPAPEVTALTEPIDWAAEDEGELPSIDNLHATFGKSGSTTPTVQPEPQEHPDTAEATINGHPTQPTSAVEEGDGFTQARGGRGRGRGSRGGERGFRGGFRGNHRGDDRGGFRGGYRGGGGDRGRRLMHS</sequence>
<feature type="compositionally biased region" description="Basic and acidic residues" evidence="1">
    <location>
        <begin position="478"/>
        <end position="488"/>
    </location>
</feature>
<evidence type="ECO:0000313" key="3">
    <source>
        <dbReference type="Proteomes" id="UP001163828"/>
    </source>
</evidence>
<reference evidence="2" key="1">
    <citation type="submission" date="2022-08" db="EMBL/GenBank/DDBJ databases">
        <authorList>
            <consortium name="DOE Joint Genome Institute"/>
            <person name="Min B."/>
            <person name="Riley R."/>
            <person name="Sierra-Patev S."/>
            <person name="Naranjo-Ortiz M."/>
            <person name="Looney B."/>
            <person name="Konkel Z."/>
            <person name="Slot J.C."/>
            <person name="Sakamoto Y."/>
            <person name="Steenwyk J.L."/>
            <person name="Rokas A."/>
            <person name="Carro J."/>
            <person name="Camarero S."/>
            <person name="Ferreira P."/>
            <person name="Molpeceres G."/>
            <person name="Ruiz-Duenas F.J."/>
            <person name="Serrano A."/>
            <person name="Henrissat B."/>
            <person name="Drula E."/>
            <person name="Hughes K.W."/>
            <person name="Mata J.L."/>
            <person name="Ishikawa N.K."/>
            <person name="Vargas-Isla R."/>
            <person name="Ushijima S."/>
            <person name="Smith C.A."/>
            <person name="Ahrendt S."/>
            <person name="Andreopoulos W."/>
            <person name="He G."/>
            <person name="Labutti K."/>
            <person name="Lipzen A."/>
            <person name="Ng V."/>
            <person name="Sandor L."/>
            <person name="Barry K."/>
            <person name="Martinez A.T."/>
            <person name="Xiao Y."/>
            <person name="Gibbons J.G."/>
            <person name="Terashima K."/>
            <person name="Hibbett D.S."/>
            <person name="Grigoriev I.V."/>
        </authorList>
    </citation>
    <scope>NUCLEOTIDE SEQUENCE</scope>
    <source>
        <strain evidence="2">TFB10827</strain>
    </source>
</reference>
<organism evidence="2 3">
    <name type="scientific">Lentinula boryana</name>
    <dbReference type="NCBI Taxonomy" id="40481"/>
    <lineage>
        <taxon>Eukaryota</taxon>
        <taxon>Fungi</taxon>
        <taxon>Dikarya</taxon>
        <taxon>Basidiomycota</taxon>
        <taxon>Agaricomycotina</taxon>
        <taxon>Agaricomycetes</taxon>
        <taxon>Agaricomycetidae</taxon>
        <taxon>Agaricales</taxon>
        <taxon>Marasmiineae</taxon>
        <taxon>Omphalotaceae</taxon>
        <taxon>Lentinula</taxon>
    </lineage>
</organism>
<evidence type="ECO:0000256" key="1">
    <source>
        <dbReference type="SAM" id="MobiDB-lite"/>
    </source>
</evidence>